<name>A0A1F6VLF7_9BACT</name>
<proteinExistence type="predicted"/>
<organism evidence="1 2">
    <name type="scientific">Candidatus Nomurabacteria bacterium RIFCSPHIGHO2_01_FULL_42_16</name>
    <dbReference type="NCBI Taxonomy" id="1801743"/>
    <lineage>
        <taxon>Bacteria</taxon>
        <taxon>Candidatus Nomuraibacteriota</taxon>
    </lineage>
</organism>
<protein>
    <submittedName>
        <fullName evidence="1">Uncharacterized protein</fullName>
    </submittedName>
</protein>
<dbReference type="Proteomes" id="UP000178059">
    <property type="component" value="Unassembled WGS sequence"/>
</dbReference>
<reference evidence="1 2" key="1">
    <citation type="journal article" date="2016" name="Nat. Commun.">
        <title>Thousands of microbial genomes shed light on interconnected biogeochemical processes in an aquifer system.</title>
        <authorList>
            <person name="Anantharaman K."/>
            <person name="Brown C.T."/>
            <person name="Hug L.A."/>
            <person name="Sharon I."/>
            <person name="Castelle C.J."/>
            <person name="Probst A.J."/>
            <person name="Thomas B.C."/>
            <person name="Singh A."/>
            <person name="Wilkins M.J."/>
            <person name="Karaoz U."/>
            <person name="Brodie E.L."/>
            <person name="Williams K.H."/>
            <person name="Hubbard S.S."/>
            <person name="Banfield J.F."/>
        </authorList>
    </citation>
    <scope>NUCLEOTIDE SEQUENCE [LARGE SCALE GENOMIC DNA]</scope>
</reference>
<evidence type="ECO:0000313" key="1">
    <source>
        <dbReference type="EMBL" id="OGI70500.1"/>
    </source>
</evidence>
<gene>
    <name evidence="1" type="ORF">A2824_03780</name>
</gene>
<dbReference type="AlphaFoldDB" id="A0A1F6VLF7"/>
<dbReference type="EMBL" id="MFTT01000006">
    <property type="protein sequence ID" value="OGI70500.1"/>
    <property type="molecule type" value="Genomic_DNA"/>
</dbReference>
<dbReference type="STRING" id="1801743.A2824_03780"/>
<evidence type="ECO:0000313" key="2">
    <source>
        <dbReference type="Proteomes" id="UP000178059"/>
    </source>
</evidence>
<sequence>MSTEGPQFEKEFRRMDIEAGYKKAERMLNKFAIKTENFYDLYGRENVEKDLEYVKKMKSIFEKESSSEAGVLKRMSILFETIIFDRSERSEWLGRDVVTIKTSHYDDIANGVDLVAEFLIKEEKESFSHLAFAVDVTFSAETDQKLKKIKKEIEEGKLSTVKYFESEHVEFRGQMENLPRVVIAASAKTVEDLNELWLEKTKENTQKLNSHFIQFQMLEEIISQLKTFRNYAENLGQEKIRQKYDGLYNLVQDIYKKRKKDVKDPGDRDNVYYDLKRNLRHFE</sequence>
<comment type="caution">
    <text evidence="1">The sequence shown here is derived from an EMBL/GenBank/DDBJ whole genome shotgun (WGS) entry which is preliminary data.</text>
</comment>
<accession>A0A1F6VLF7</accession>